<dbReference type="SMART" id="SM00283">
    <property type="entry name" value="MA"/>
    <property type="match status" value="1"/>
</dbReference>
<dbReference type="Pfam" id="PF00015">
    <property type="entry name" value="MCPsignal"/>
    <property type="match status" value="1"/>
</dbReference>
<comment type="similarity">
    <text evidence="6">Belongs to the methyl-accepting chemotaxis (MCP) protein family.</text>
</comment>
<keyword evidence="12" id="KW-1185">Reference proteome</keyword>
<dbReference type="PROSITE" id="PS50111">
    <property type="entry name" value="CHEMOTAXIS_TRANSDUC_2"/>
    <property type="match status" value="1"/>
</dbReference>
<dbReference type="InterPro" id="IPR004089">
    <property type="entry name" value="MCPsignal_dom"/>
</dbReference>
<dbReference type="FunFam" id="1.10.287.950:FF:000001">
    <property type="entry name" value="Methyl-accepting chemotaxis sensory transducer"/>
    <property type="match status" value="1"/>
</dbReference>
<comment type="caution">
    <text evidence="11">The sequence shown here is derived from an EMBL/GenBank/DDBJ whole genome shotgun (WGS) entry which is preliminary data.</text>
</comment>
<accession>A0A1T4M4S9</accession>
<dbReference type="EMBL" id="MTSM01000004">
    <property type="protein sequence ID" value="OPX56248.1"/>
    <property type="molecule type" value="Genomic_DNA"/>
</dbReference>
<feature type="transmembrane region" description="Helical" evidence="9">
    <location>
        <begin position="180"/>
        <end position="200"/>
    </location>
</feature>
<keyword evidence="5 7" id="KW-0807">Transducer</keyword>
<evidence type="ECO:0000256" key="9">
    <source>
        <dbReference type="SAM" id="Phobius"/>
    </source>
</evidence>
<comment type="subcellular location">
    <subcellularLocation>
        <location evidence="1">Membrane</location>
        <topology evidence="1">Multi-pass membrane protein</topology>
    </subcellularLocation>
</comment>
<keyword evidence="8" id="KW-0175">Coiled coil</keyword>
<dbReference type="Proteomes" id="UP000191418">
    <property type="component" value="Unassembled WGS sequence"/>
</dbReference>
<feature type="coiled-coil region" evidence="8">
    <location>
        <begin position="334"/>
        <end position="361"/>
    </location>
</feature>
<protein>
    <recommendedName>
        <fullName evidence="10">Methyl-accepting transducer domain-containing protein</fullName>
    </recommendedName>
</protein>
<gene>
    <name evidence="11" type="ORF">BTE48_04540</name>
</gene>
<evidence type="ECO:0000256" key="4">
    <source>
        <dbReference type="ARBA" id="ARBA00023136"/>
    </source>
</evidence>
<feature type="domain" description="Methyl-accepting transducer" evidence="10">
    <location>
        <begin position="263"/>
        <end position="499"/>
    </location>
</feature>
<dbReference type="GO" id="GO:0016020">
    <property type="term" value="C:membrane"/>
    <property type="evidence" value="ECO:0007669"/>
    <property type="project" value="UniProtKB-SubCell"/>
</dbReference>
<dbReference type="GO" id="GO:0004888">
    <property type="term" value="F:transmembrane signaling receptor activity"/>
    <property type="evidence" value="ECO:0007669"/>
    <property type="project" value="InterPro"/>
</dbReference>
<organism evidence="11 12">
    <name type="scientific">Oceanospirillum multiglobuliferum</name>
    <dbReference type="NCBI Taxonomy" id="64969"/>
    <lineage>
        <taxon>Bacteria</taxon>
        <taxon>Pseudomonadati</taxon>
        <taxon>Pseudomonadota</taxon>
        <taxon>Gammaproteobacteria</taxon>
        <taxon>Oceanospirillales</taxon>
        <taxon>Oceanospirillaceae</taxon>
        <taxon>Oceanospirillum</taxon>
    </lineage>
</organism>
<feature type="transmembrane region" description="Helical" evidence="9">
    <location>
        <begin position="12"/>
        <end position="29"/>
    </location>
</feature>
<dbReference type="AlphaFoldDB" id="A0A1T4M4S9"/>
<proteinExistence type="inferred from homology"/>
<evidence type="ECO:0000313" key="11">
    <source>
        <dbReference type="EMBL" id="OPX56248.1"/>
    </source>
</evidence>
<dbReference type="Gene3D" id="1.10.287.950">
    <property type="entry name" value="Methyl-accepting chemotaxis protein"/>
    <property type="match status" value="1"/>
</dbReference>
<dbReference type="PANTHER" id="PTHR32089:SF119">
    <property type="entry name" value="METHYL-ACCEPTING CHEMOTAXIS PROTEIN CTPL"/>
    <property type="match status" value="1"/>
</dbReference>
<keyword evidence="2 9" id="KW-0812">Transmembrane</keyword>
<evidence type="ECO:0000256" key="5">
    <source>
        <dbReference type="ARBA" id="ARBA00023224"/>
    </source>
</evidence>
<evidence type="ECO:0000256" key="7">
    <source>
        <dbReference type="PROSITE-ProRule" id="PRU00284"/>
    </source>
</evidence>
<dbReference type="SUPFAM" id="SSF58104">
    <property type="entry name" value="Methyl-accepting chemotaxis protein (MCP) signaling domain"/>
    <property type="match status" value="1"/>
</dbReference>
<dbReference type="GO" id="GO:0007165">
    <property type="term" value="P:signal transduction"/>
    <property type="evidence" value="ECO:0007669"/>
    <property type="project" value="UniProtKB-KW"/>
</dbReference>
<reference evidence="11 12" key="1">
    <citation type="submission" date="2017-01" db="EMBL/GenBank/DDBJ databases">
        <title>Genome Sequencing of a Marine Spirillum, Oceanospirillum multiglobuliferum ATCC 33336, from Japan.</title>
        <authorList>
            <person name="Carney J.G."/>
            <person name="Trachtenberg A.M."/>
            <person name="Rheaume B.A."/>
            <person name="Linnane J.D."/>
            <person name="Pitts N.L."/>
            <person name="Mykles D.L."/>
            <person name="Maclea K.S."/>
        </authorList>
    </citation>
    <scope>NUCLEOTIDE SEQUENCE [LARGE SCALE GENOMIC DNA]</scope>
    <source>
        <strain evidence="11 12">ATCC 33336</strain>
    </source>
</reference>
<keyword evidence="4 9" id="KW-0472">Membrane</keyword>
<evidence type="ECO:0000256" key="8">
    <source>
        <dbReference type="SAM" id="Coils"/>
    </source>
</evidence>
<sequence length="536" mass="59239">MKKYQIKKQINILVSVLLSSVLLSLLGMYELKKTGTLTHFEREHLEGYYLTKQKIDNLRLLSKEGKSITPDFLSNKASVENRQDLGLFQTIELMKEQAENCLDIVYPPEEVLFNILGYGEALDLCRSEVVESNKLIAILERYSTNEISVSEFLKLSETILQKNQFNSVRFSILVPEVQSIVNYMMFSLVIIISIVTIFLFSSFSRMLKLNLDILCQGIIEISSNKLLSWKFNTVGNNEVSTVARNIETMLDQYAAMISQIHNSAETIRASSRQLSINSQENVRRISEQVLSTEQAATAANEIAVTIQDISNNSDAAATASQRSQKHAKTGNHLVKEAEDNIRMLNESIEEASLAVQALAKRGDDISGISDVILSIADQTNLLALNAAIEAARAGEHGRGFAVVAGEVRDLASRTQKSTEEIRGLVESFQNSANQAIQLMLESKEKSNMTLNITLNAGQELATITDMSNQTSDLSYQVASAIEEQATAVEEVSKSITEIGQATEELDHSSKATNQTATDMAEVAVKLHGLVSQFKVK</sequence>
<evidence type="ECO:0000256" key="2">
    <source>
        <dbReference type="ARBA" id="ARBA00022692"/>
    </source>
</evidence>
<name>A0A1T4M4S9_9GAMM</name>
<dbReference type="GO" id="GO:0006935">
    <property type="term" value="P:chemotaxis"/>
    <property type="evidence" value="ECO:0007669"/>
    <property type="project" value="InterPro"/>
</dbReference>
<dbReference type="STRING" id="64969.SAMN02745127_00656"/>
<evidence type="ECO:0000313" key="12">
    <source>
        <dbReference type="Proteomes" id="UP000191418"/>
    </source>
</evidence>
<dbReference type="RefSeq" id="WP_159445575.1">
    <property type="nucleotide sequence ID" value="NZ_FUXG01000003.1"/>
</dbReference>
<evidence type="ECO:0000256" key="1">
    <source>
        <dbReference type="ARBA" id="ARBA00004141"/>
    </source>
</evidence>
<dbReference type="InterPro" id="IPR004090">
    <property type="entry name" value="Chemotax_Me-accpt_rcpt"/>
</dbReference>
<keyword evidence="3 9" id="KW-1133">Transmembrane helix</keyword>
<dbReference type="OrthoDB" id="8724574at2"/>
<evidence type="ECO:0000256" key="3">
    <source>
        <dbReference type="ARBA" id="ARBA00022989"/>
    </source>
</evidence>
<evidence type="ECO:0000259" key="10">
    <source>
        <dbReference type="PROSITE" id="PS50111"/>
    </source>
</evidence>
<dbReference type="CDD" id="cd11386">
    <property type="entry name" value="MCP_signal"/>
    <property type="match status" value="1"/>
</dbReference>
<evidence type="ECO:0000256" key="6">
    <source>
        <dbReference type="ARBA" id="ARBA00029447"/>
    </source>
</evidence>
<dbReference type="PRINTS" id="PR00260">
    <property type="entry name" value="CHEMTRNSDUCR"/>
</dbReference>
<dbReference type="PANTHER" id="PTHR32089">
    <property type="entry name" value="METHYL-ACCEPTING CHEMOTAXIS PROTEIN MCPB"/>
    <property type="match status" value="1"/>
</dbReference>